<dbReference type="EMBL" id="FN649726">
    <property type="protein sequence ID" value="CBN76742.1"/>
    <property type="molecule type" value="Genomic_DNA"/>
</dbReference>
<dbReference type="PANTHER" id="PTHR17985:SF8">
    <property type="entry name" value="TRANSPORT AND GOLGI ORGANIZATION PROTEIN 2 HOMOLOG"/>
    <property type="match status" value="1"/>
</dbReference>
<gene>
    <name evidence="2" type="ORF">Esi_0000_0554</name>
</gene>
<evidence type="ECO:0000313" key="2">
    <source>
        <dbReference type="EMBL" id="CBN76742.1"/>
    </source>
</evidence>
<dbReference type="Pfam" id="PF05742">
    <property type="entry name" value="TANGO2"/>
    <property type="match status" value="2"/>
</dbReference>
<keyword evidence="1" id="KW-1133">Transmembrane helix</keyword>
<reference evidence="2 3" key="1">
    <citation type="journal article" date="2010" name="Nature">
        <title>The Ectocarpus genome and the independent evolution of multicellularity in brown algae.</title>
        <authorList>
            <person name="Cock J.M."/>
            <person name="Sterck L."/>
            <person name="Rouze P."/>
            <person name="Scornet D."/>
            <person name="Allen A.E."/>
            <person name="Amoutzias G."/>
            <person name="Anthouard V."/>
            <person name="Artiguenave F."/>
            <person name="Aury J.M."/>
            <person name="Badger J.H."/>
            <person name="Beszteri B."/>
            <person name="Billiau K."/>
            <person name="Bonnet E."/>
            <person name="Bothwell J.H."/>
            <person name="Bowler C."/>
            <person name="Boyen C."/>
            <person name="Brownlee C."/>
            <person name="Carrano C.J."/>
            <person name="Charrier B."/>
            <person name="Cho G.Y."/>
            <person name="Coelho S.M."/>
            <person name="Collen J."/>
            <person name="Corre E."/>
            <person name="Da Silva C."/>
            <person name="Delage L."/>
            <person name="Delaroque N."/>
            <person name="Dittami S.M."/>
            <person name="Doulbeau S."/>
            <person name="Elias M."/>
            <person name="Farnham G."/>
            <person name="Gachon C.M."/>
            <person name="Gschloessl B."/>
            <person name="Heesch S."/>
            <person name="Jabbari K."/>
            <person name="Jubin C."/>
            <person name="Kawai H."/>
            <person name="Kimura K."/>
            <person name="Kloareg B."/>
            <person name="Kupper F.C."/>
            <person name="Lang D."/>
            <person name="Le Bail A."/>
            <person name="Leblanc C."/>
            <person name="Lerouge P."/>
            <person name="Lohr M."/>
            <person name="Lopez P.J."/>
            <person name="Martens C."/>
            <person name="Maumus F."/>
            <person name="Michel G."/>
            <person name="Miranda-Saavedra D."/>
            <person name="Morales J."/>
            <person name="Moreau H."/>
            <person name="Motomura T."/>
            <person name="Nagasato C."/>
            <person name="Napoli C.A."/>
            <person name="Nelson D.R."/>
            <person name="Nyvall-Collen P."/>
            <person name="Peters A.F."/>
            <person name="Pommier C."/>
            <person name="Potin P."/>
            <person name="Poulain J."/>
            <person name="Quesneville H."/>
            <person name="Read B."/>
            <person name="Rensing S.A."/>
            <person name="Ritter A."/>
            <person name="Rousvoal S."/>
            <person name="Samanta M."/>
            <person name="Samson G."/>
            <person name="Schroeder D.C."/>
            <person name="Segurens B."/>
            <person name="Strittmatter M."/>
            <person name="Tonon T."/>
            <person name="Tregear J.W."/>
            <person name="Valentin K."/>
            <person name="von Dassow P."/>
            <person name="Yamagishi T."/>
            <person name="Van de Peer Y."/>
            <person name="Wincker P."/>
        </authorList>
    </citation>
    <scope>NUCLEOTIDE SEQUENCE [LARGE SCALE GENOMIC DNA]</scope>
    <source>
        <strain evidence="3">Ec32 / CCAP1310/4</strain>
    </source>
</reference>
<organism evidence="2 3">
    <name type="scientific">Ectocarpus siliculosus</name>
    <name type="common">Brown alga</name>
    <name type="synonym">Conferva siliculosa</name>
    <dbReference type="NCBI Taxonomy" id="2880"/>
    <lineage>
        <taxon>Eukaryota</taxon>
        <taxon>Sar</taxon>
        <taxon>Stramenopiles</taxon>
        <taxon>Ochrophyta</taxon>
        <taxon>PX clade</taxon>
        <taxon>Phaeophyceae</taxon>
        <taxon>Ectocarpales</taxon>
        <taxon>Ectocarpaceae</taxon>
        <taxon>Ectocarpus</taxon>
    </lineage>
</organism>
<evidence type="ECO:0000256" key="1">
    <source>
        <dbReference type="SAM" id="Phobius"/>
    </source>
</evidence>
<proteinExistence type="predicted"/>
<dbReference type="InterPro" id="IPR008551">
    <property type="entry name" value="TANGO2"/>
</dbReference>
<keyword evidence="3" id="KW-1185">Reference proteome</keyword>
<evidence type="ECO:0000313" key="3">
    <source>
        <dbReference type="Proteomes" id="UP000002630"/>
    </source>
</evidence>
<dbReference type="Proteomes" id="UP000002630">
    <property type="component" value="Linkage Group LG01"/>
</dbReference>
<accession>D8LBN3</accession>
<keyword evidence="1" id="KW-0812">Transmembrane</keyword>
<dbReference type="OrthoDB" id="57786at2759"/>
<sequence>MDFSAAGKAAAGNGEGRGIRGRYKLIVASNRDEDLGRPTAPIHFWKDAGSNLLAGRDLVAGGTWLGVSRSGKFATLTNVSSTWENVLEDVTLGGWANKVAAVAAAATAAATAAAAAILRARAGHENGISSSDAASGSGGGGGGGWGATAAAAVVSSLGLSRPAGSSLSSSSLGWLYALCAAAGLVTAASVPLAVAVARAKARKSRGGLVADFLKGDEDAETYCSRLSKERRRYAGFNLVLSDPSGAWLLSNRDEAGITRLPHGFYGISNDTLDKPWAKPVVATGWIKQGPSWQLSWNASLPSGFIAECLRS</sequence>
<keyword evidence="1" id="KW-0472">Membrane</keyword>
<protein>
    <submittedName>
        <fullName evidence="2">Uncharacterized protein</fullName>
    </submittedName>
</protein>
<feature type="transmembrane region" description="Helical" evidence="1">
    <location>
        <begin position="174"/>
        <end position="197"/>
    </location>
</feature>
<dbReference type="InParanoid" id="D8LBN3"/>
<name>D8LBN3_ECTSI</name>
<dbReference type="EMBL" id="FN647682">
    <property type="protein sequence ID" value="CBN76742.1"/>
    <property type="molecule type" value="Genomic_DNA"/>
</dbReference>
<dbReference type="PANTHER" id="PTHR17985">
    <property type="entry name" value="SER/THR-RICH PROTEIN T10 IN DGCR REGION"/>
    <property type="match status" value="1"/>
</dbReference>
<dbReference type="AlphaFoldDB" id="D8LBN3"/>